<evidence type="ECO:0000256" key="6">
    <source>
        <dbReference type="PIRNR" id="PIRNR002889"/>
    </source>
</evidence>
<dbReference type="Pfam" id="PF00460">
    <property type="entry name" value="Flg_bb_rod"/>
    <property type="match status" value="1"/>
</dbReference>
<evidence type="ECO:0000256" key="4">
    <source>
        <dbReference type="ARBA" id="ARBA00023143"/>
    </source>
</evidence>
<name>A0A1T5LEQ3_9FIRM</name>
<keyword evidence="9" id="KW-1185">Reference proteome</keyword>
<dbReference type="EMBL" id="FUZT01000006">
    <property type="protein sequence ID" value="SKC74473.1"/>
    <property type="molecule type" value="Genomic_DNA"/>
</dbReference>
<proteinExistence type="inferred from homology"/>
<evidence type="ECO:0000256" key="2">
    <source>
        <dbReference type="ARBA" id="ARBA00009677"/>
    </source>
</evidence>
<keyword evidence="8" id="KW-0966">Cell projection</keyword>
<evidence type="ECO:0000256" key="5">
    <source>
        <dbReference type="ARBA" id="ARBA00024934"/>
    </source>
</evidence>
<comment type="subunit">
    <text evidence="6">The basal body constitutes a major portion of the flagellar organelle and consists of a number of rings mounted on a central rod.</text>
</comment>
<dbReference type="GO" id="GO:0071978">
    <property type="term" value="P:bacterial-type flagellum-dependent swarming motility"/>
    <property type="evidence" value="ECO:0007669"/>
    <property type="project" value="TreeGrafter"/>
</dbReference>
<evidence type="ECO:0000313" key="9">
    <source>
        <dbReference type="Proteomes" id="UP000190285"/>
    </source>
</evidence>
<dbReference type="AlphaFoldDB" id="A0A1T5LEQ3"/>
<accession>A0A1T5LEQ3</accession>
<comment type="similarity">
    <text evidence="2 6">Belongs to the flagella basal body rod proteins family.</text>
</comment>
<keyword evidence="8" id="KW-0969">Cilium</keyword>
<dbReference type="PIRSF" id="PIRSF002889">
    <property type="entry name" value="Rod_FlgB"/>
    <property type="match status" value="1"/>
</dbReference>
<feature type="domain" description="Flagellar basal body rod protein N-terminal" evidence="7">
    <location>
        <begin position="22"/>
        <end position="39"/>
    </location>
</feature>
<protein>
    <recommendedName>
        <fullName evidence="3 6">Flagellar basal body rod protein FlgB</fullName>
    </recommendedName>
</protein>
<dbReference type="RefSeq" id="WP_079492476.1">
    <property type="nucleotide sequence ID" value="NZ_FUZT01000006.1"/>
</dbReference>
<evidence type="ECO:0000313" key="8">
    <source>
        <dbReference type="EMBL" id="SKC74473.1"/>
    </source>
</evidence>
<gene>
    <name evidence="8" type="ORF">SAMN02194393_02866</name>
</gene>
<dbReference type="InterPro" id="IPR001444">
    <property type="entry name" value="Flag_bb_rod_N"/>
</dbReference>
<dbReference type="OrthoDB" id="9792068at2"/>
<comment type="subcellular location">
    <subcellularLocation>
        <location evidence="1 6">Bacterial flagellum basal body</location>
    </subcellularLocation>
</comment>
<dbReference type="Proteomes" id="UP000190285">
    <property type="component" value="Unassembled WGS sequence"/>
</dbReference>
<sequence length="133" mass="15460">MVNRLNSNIEIYQKSLNASWLKHDAISNNLANQNTPGYKRQDVKFESILKDYIDENHIKLKTTRNKHFSNNNLNSLQPEITRELGTSFRKDKNNVNIDVEMAELSKNYIKFNALTRQLSGYLSRIKMSIRGGK</sequence>
<dbReference type="PANTHER" id="PTHR30435">
    <property type="entry name" value="FLAGELLAR PROTEIN"/>
    <property type="match status" value="1"/>
</dbReference>
<keyword evidence="8" id="KW-0282">Flagellum</keyword>
<evidence type="ECO:0000256" key="1">
    <source>
        <dbReference type="ARBA" id="ARBA00004117"/>
    </source>
</evidence>
<dbReference type="STRING" id="36842.SAMN02194393_02866"/>
<evidence type="ECO:0000259" key="7">
    <source>
        <dbReference type="Pfam" id="PF00460"/>
    </source>
</evidence>
<reference evidence="8 9" key="1">
    <citation type="submission" date="2017-02" db="EMBL/GenBank/DDBJ databases">
        <authorList>
            <person name="Peterson S.W."/>
        </authorList>
    </citation>
    <scope>NUCLEOTIDE SEQUENCE [LARGE SCALE GENOMIC DNA]</scope>
    <source>
        <strain evidence="8 9">M1</strain>
    </source>
</reference>
<dbReference type="NCBIfam" id="TIGR01396">
    <property type="entry name" value="FlgB"/>
    <property type="match status" value="1"/>
</dbReference>
<evidence type="ECO:0000256" key="3">
    <source>
        <dbReference type="ARBA" id="ARBA00014376"/>
    </source>
</evidence>
<comment type="function">
    <text evidence="5 6">Structural component of flagellum, the bacterial motility apparatus. Part of the rod structure of flagellar basal body.</text>
</comment>
<organism evidence="8 9">
    <name type="scientific">Maledivibacter halophilus</name>
    <dbReference type="NCBI Taxonomy" id="36842"/>
    <lineage>
        <taxon>Bacteria</taxon>
        <taxon>Bacillati</taxon>
        <taxon>Bacillota</taxon>
        <taxon>Clostridia</taxon>
        <taxon>Peptostreptococcales</taxon>
        <taxon>Caminicellaceae</taxon>
        <taxon>Maledivibacter</taxon>
    </lineage>
</organism>
<dbReference type="InterPro" id="IPR006300">
    <property type="entry name" value="FlgB"/>
</dbReference>
<dbReference type="GO" id="GO:0030694">
    <property type="term" value="C:bacterial-type flagellum basal body, rod"/>
    <property type="evidence" value="ECO:0007669"/>
    <property type="project" value="InterPro"/>
</dbReference>
<dbReference type="PANTHER" id="PTHR30435:SF12">
    <property type="entry name" value="FLAGELLAR BASAL BODY ROD PROTEIN FLGB"/>
    <property type="match status" value="1"/>
</dbReference>
<keyword evidence="4 6" id="KW-0975">Bacterial flagellum</keyword>